<reference evidence="2 3" key="1">
    <citation type="journal article" date="2014" name="Nature">
        <title>Sequential evolution of bacterial morphology by co-option of a developmental regulator.</title>
        <authorList>
            <person name="Jiang C."/>
            <person name="Brown P.J."/>
            <person name="Ducret A."/>
            <person name="Brun Y.V."/>
        </authorList>
    </citation>
    <scope>NUCLEOTIDE SEQUENCE [LARGE SCALE GENOMIC DNA]</scope>
    <source>
        <strain evidence="2 3">DSM 16100</strain>
    </source>
</reference>
<gene>
    <name evidence="2" type="ORF">ABENE_13725</name>
</gene>
<evidence type="ECO:0000313" key="2">
    <source>
        <dbReference type="EMBL" id="ESQ89433.1"/>
    </source>
</evidence>
<proteinExistence type="predicted"/>
<dbReference type="eggNOG" id="COG2801">
    <property type="taxonomic scope" value="Bacteria"/>
</dbReference>
<dbReference type="EMBL" id="AWGB01000029">
    <property type="protein sequence ID" value="ESQ89433.1"/>
    <property type="molecule type" value="Genomic_DNA"/>
</dbReference>
<organism evidence="2 3">
    <name type="scientific">Asticcacaulis benevestitus DSM 16100 = ATCC BAA-896</name>
    <dbReference type="NCBI Taxonomy" id="1121022"/>
    <lineage>
        <taxon>Bacteria</taxon>
        <taxon>Pseudomonadati</taxon>
        <taxon>Pseudomonadota</taxon>
        <taxon>Alphaproteobacteria</taxon>
        <taxon>Caulobacterales</taxon>
        <taxon>Caulobacteraceae</taxon>
        <taxon>Asticcacaulis</taxon>
    </lineage>
</organism>
<comment type="caution">
    <text evidence="2">The sequence shown here is derived from an EMBL/GenBank/DDBJ whole genome shotgun (WGS) entry which is preliminary data.</text>
</comment>
<keyword evidence="3" id="KW-1185">Reference proteome</keyword>
<feature type="region of interest" description="Disordered" evidence="1">
    <location>
        <begin position="28"/>
        <end position="55"/>
    </location>
</feature>
<dbReference type="Proteomes" id="UP000017837">
    <property type="component" value="Unassembled WGS sequence"/>
</dbReference>
<dbReference type="PATRIC" id="fig|1121022.4.peg.2792"/>
<protein>
    <submittedName>
        <fullName evidence="2">Uncharacterized protein</fullName>
    </submittedName>
</protein>
<evidence type="ECO:0000313" key="3">
    <source>
        <dbReference type="Proteomes" id="UP000017837"/>
    </source>
</evidence>
<sequence>MKLMRRSIDCEYWLGYARAKIQSMSWTPRKALTGPIQRNQAGAKPPKSRGRRRPDPLAAVTELLKASFDADPWKTSPEPLDKLQTEVPEKYPNKLLRKLQRRLKVWRSQRAHLMVFGDSPGNDVAD</sequence>
<dbReference type="AlphaFoldDB" id="V4RDE8"/>
<evidence type="ECO:0000256" key="1">
    <source>
        <dbReference type="SAM" id="MobiDB-lite"/>
    </source>
</evidence>
<name>V4RDE8_9CAUL</name>
<accession>V4RDE8</accession>